<gene>
    <name evidence="2" type="ORF">B0F90DRAFT_1753541</name>
    <name evidence="1" type="ORF">B0F90DRAFT_1805271</name>
</gene>
<evidence type="ECO:0000313" key="2">
    <source>
        <dbReference type="EMBL" id="KAI0295066.1"/>
    </source>
</evidence>
<reference evidence="1" key="1">
    <citation type="journal article" date="2022" name="New Phytol.">
        <title>Evolutionary transition to the ectomycorrhizal habit in the genomes of a hyperdiverse lineage of mushroom-forming fungi.</title>
        <authorList>
            <person name="Looney B."/>
            <person name="Miyauchi S."/>
            <person name="Morin E."/>
            <person name="Drula E."/>
            <person name="Courty P.E."/>
            <person name="Kohler A."/>
            <person name="Kuo A."/>
            <person name="LaButti K."/>
            <person name="Pangilinan J."/>
            <person name="Lipzen A."/>
            <person name="Riley R."/>
            <person name="Andreopoulos W."/>
            <person name="He G."/>
            <person name="Johnson J."/>
            <person name="Nolan M."/>
            <person name="Tritt A."/>
            <person name="Barry K.W."/>
            <person name="Grigoriev I.V."/>
            <person name="Nagy L.G."/>
            <person name="Hibbett D."/>
            <person name="Henrissat B."/>
            <person name="Matheny P.B."/>
            <person name="Labbe J."/>
            <person name="Martin F.M."/>
        </authorList>
    </citation>
    <scope>NUCLEOTIDE SEQUENCE</scope>
    <source>
        <strain evidence="1">BPL690</strain>
    </source>
</reference>
<comment type="caution">
    <text evidence="1">The sequence shown here is derived from an EMBL/GenBank/DDBJ whole genome shotgun (WGS) entry which is preliminary data.</text>
</comment>
<sequence>MNGLEESPRVLDELQEGDDVVAVVEDLRPGEAIKVLRGEKSPMLGHTGGSGARCERMLLLSGHRMGRCGR</sequence>
<evidence type="ECO:0000313" key="3">
    <source>
        <dbReference type="Proteomes" id="UP001203297"/>
    </source>
</evidence>
<organism evidence="1 3">
    <name type="scientific">Multifurca ochricompacta</name>
    <dbReference type="NCBI Taxonomy" id="376703"/>
    <lineage>
        <taxon>Eukaryota</taxon>
        <taxon>Fungi</taxon>
        <taxon>Dikarya</taxon>
        <taxon>Basidiomycota</taxon>
        <taxon>Agaricomycotina</taxon>
        <taxon>Agaricomycetes</taxon>
        <taxon>Russulales</taxon>
        <taxon>Russulaceae</taxon>
        <taxon>Multifurca</taxon>
    </lineage>
</organism>
<accession>A0AAD4LTS6</accession>
<protein>
    <submittedName>
        <fullName evidence="1">Uncharacterized protein</fullName>
    </submittedName>
</protein>
<name>A0AAD4LTS6_9AGAM</name>
<dbReference type="EMBL" id="WTXG01000544">
    <property type="protein sequence ID" value="KAI0288151.1"/>
    <property type="molecule type" value="Genomic_DNA"/>
</dbReference>
<dbReference type="AlphaFoldDB" id="A0AAD4LTS6"/>
<dbReference type="EMBL" id="WTXG01000064">
    <property type="protein sequence ID" value="KAI0295066.1"/>
    <property type="molecule type" value="Genomic_DNA"/>
</dbReference>
<keyword evidence="3" id="KW-1185">Reference proteome</keyword>
<proteinExistence type="predicted"/>
<dbReference type="Proteomes" id="UP001203297">
    <property type="component" value="Unassembled WGS sequence"/>
</dbReference>
<evidence type="ECO:0000313" key="1">
    <source>
        <dbReference type="EMBL" id="KAI0288151.1"/>
    </source>
</evidence>